<dbReference type="Proteomes" id="UP000006038">
    <property type="component" value="Chromosome 4"/>
</dbReference>
<protein>
    <recommendedName>
        <fullName evidence="5">WPP domain-associated protein</fullName>
    </recommendedName>
</protein>
<dbReference type="KEGG" id="obr:102711059"/>
<keyword evidence="4" id="KW-1185">Reference proteome</keyword>
<dbReference type="HOGENOM" id="CLU_007959_0_0_1"/>
<dbReference type="InterPro" id="IPR037490">
    <property type="entry name" value="WAP"/>
</dbReference>
<feature type="coiled-coil region" evidence="1">
    <location>
        <begin position="87"/>
        <end position="114"/>
    </location>
</feature>
<reference evidence="3" key="2">
    <citation type="submission" date="2013-04" db="UniProtKB">
        <authorList>
            <consortium name="EnsemblPlants"/>
        </authorList>
    </citation>
    <scope>IDENTIFICATION</scope>
</reference>
<proteinExistence type="predicted"/>
<dbReference type="OMA" id="RCCDLQT"/>
<keyword evidence="1" id="KW-0175">Coiled coil</keyword>
<organism evidence="3">
    <name type="scientific">Oryza brachyantha</name>
    <name type="common">malo sina</name>
    <dbReference type="NCBI Taxonomy" id="4533"/>
    <lineage>
        <taxon>Eukaryota</taxon>
        <taxon>Viridiplantae</taxon>
        <taxon>Streptophyta</taxon>
        <taxon>Embryophyta</taxon>
        <taxon>Tracheophyta</taxon>
        <taxon>Spermatophyta</taxon>
        <taxon>Magnoliopsida</taxon>
        <taxon>Liliopsida</taxon>
        <taxon>Poales</taxon>
        <taxon>Poaceae</taxon>
        <taxon>BOP clade</taxon>
        <taxon>Oryzoideae</taxon>
        <taxon>Oryzeae</taxon>
        <taxon>Oryzinae</taxon>
        <taxon>Oryza</taxon>
    </lineage>
</organism>
<dbReference type="GeneID" id="102711059"/>
<accession>J3LZN3</accession>
<evidence type="ECO:0000313" key="4">
    <source>
        <dbReference type="Proteomes" id="UP000006038"/>
    </source>
</evidence>
<evidence type="ECO:0000313" key="3">
    <source>
        <dbReference type="EnsemblPlants" id="OB04G26080.1"/>
    </source>
</evidence>
<dbReference type="OrthoDB" id="1868826at2759"/>
<feature type="coiled-coil region" evidence="1">
    <location>
        <begin position="671"/>
        <end position="701"/>
    </location>
</feature>
<feature type="compositionally biased region" description="Basic and acidic residues" evidence="2">
    <location>
        <begin position="121"/>
        <end position="136"/>
    </location>
</feature>
<dbReference type="PANTHER" id="PTHR33883:SF7">
    <property type="entry name" value="OS04G0521600 PROTEIN"/>
    <property type="match status" value="1"/>
</dbReference>
<evidence type="ECO:0000256" key="2">
    <source>
        <dbReference type="SAM" id="MobiDB-lite"/>
    </source>
</evidence>
<dbReference type="AlphaFoldDB" id="J3LZN3"/>
<reference evidence="3" key="1">
    <citation type="journal article" date="2013" name="Nat. Commun.">
        <title>Whole-genome sequencing of Oryza brachyantha reveals mechanisms underlying Oryza genome evolution.</title>
        <authorList>
            <person name="Chen J."/>
            <person name="Huang Q."/>
            <person name="Gao D."/>
            <person name="Wang J."/>
            <person name="Lang Y."/>
            <person name="Liu T."/>
            <person name="Li B."/>
            <person name="Bai Z."/>
            <person name="Luis Goicoechea J."/>
            <person name="Liang C."/>
            <person name="Chen C."/>
            <person name="Zhang W."/>
            <person name="Sun S."/>
            <person name="Liao Y."/>
            <person name="Zhang X."/>
            <person name="Yang L."/>
            <person name="Song C."/>
            <person name="Wang M."/>
            <person name="Shi J."/>
            <person name="Liu G."/>
            <person name="Liu J."/>
            <person name="Zhou H."/>
            <person name="Zhou W."/>
            <person name="Yu Q."/>
            <person name="An N."/>
            <person name="Chen Y."/>
            <person name="Cai Q."/>
            <person name="Wang B."/>
            <person name="Liu B."/>
            <person name="Min J."/>
            <person name="Huang Y."/>
            <person name="Wu H."/>
            <person name="Li Z."/>
            <person name="Zhang Y."/>
            <person name="Yin Y."/>
            <person name="Song W."/>
            <person name="Jiang J."/>
            <person name="Jackson S.A."/>
            <person name="Wing R.A."/>
            <person name="Wang J."/>
            <person name="Chen M."/>
        </authorList>
    </citation>
    <scope>NUCLEOTIDE SEQUENCE [LARGE SCALE GENOMIC DNA]</scope>
    <source>
        <strain evidence="3">cv. IRGC 101232</strain>
    </source>
</reference>
<gene>
    <name evidence="3" type="primary">LOC102711059</name>
</gene>
<dbReference type="RefSeq" id="XP_006652528.1">
    <property type="nucleotide sequence ID" value="XM_006652465.2"/>
</dbReference>
<dbReference type="eggNOG" id="ENOG502QV52">
    <property type="taxonomic scope" value="Eukaryota"/>
</dbReference>
<dbReference type="Gramene" id="OB04G26080.1">
    <property type="protein sequence ID" value="OB04G26080.1"/>
    <property type="gene ID" value="OB04G26080"/>
</dbReference>
<dbReference type="EnsemblPlants" id="OB04G26080.1">
    <property type="protein sequence ID" value="OB04G26080.1"/>
    <property type="gene ID" value="OB04G26080"/>
</dbReference>
<sequence>MEDFFSGLDSRLRCSVKVADSIMMGLVNAAMEDAYKKSLWKDGDLERLFQKLRFAELAIVQLEWCLRFVRGEMEAGGGHDDCHEQLLDDLLETRDRIQARLDEAEAEAELAVADKDRDYMRRKHEEAASPSRREAVPDVVSGRASPCRREAEEGRVFGELKGSVDRQMARMRFRLEDARSTLTALMQKVSGEASPMARLQEAGHEGDGVKGLSGFYSMAQLLMEFQEMVLDAGAVRDSVTSSFEFMEWSVSSLKEAMDERQWLAHVEKEMYVATINGFLMEINAGFPVLNDCSSLGEKQPTTENIWEEAESLKEKNKHIQKSLKEDQCGISSSECLMSPRPATSDSKQCCYSGEPNVCHEEVERLIEENIGLEIRCELQHVLHTGMFRDLVRKLAVLDAQKLTEENDEMNIGVELLCDICSTVFKDLVSKLGAESSEHLIRSFIQDEVEAVVIVQTLNKLEGVIEMVHSEKHSKEDNYCNSPGEIKKYLEQDTDLNVLRCPAENTRSNNLERFSIINNIEQMYIMKMRTSGACEDKYTDTYQTPLEKEILSSSDNCDRQDPEENDVEIEISADNYGISDALIGSVEQPLQEKDSKEKLHARGADLNLSIPPEEANMENGGMILILNEKRDAIHSTDSNSILAEQDQFELQNVLALFTSFQEVSMNFETVACEKIEAVMLRLKDLKKQQENLVEQRSSLKTSEQIYQRAFTRRCHDLQTAEAEVDLLGDEVELLLGLLRKTYKSLDRYSPVLEHYLGIRETLRLLGEELAVRHQV</sequence>
<feature type="region of interest" description="Disordered" evidence="2">
    <location>
        <begin position="121"/>
        <end position="147"/>
    </location>
</feature>
<name>J3LZN3_ORYBR</name>
<evidence type="ECO:0008006" key="5">
    <source>
        <dbReference type="Google" id="ProtNLM"/>
    </source>
</evidence>
<evidence type="ECO:0000256" key="1">
    <source>
        <dbReference type="SAM" id="Coils"/>
    </source>
</evidence>
<dbReference type="PANTHER" id="PTHR33883">
    <property type="entry name" value="WPP DOMAIN-ASSOCIATED PROTEIN"/>
    <property type="match status" value="1"/>
</dbReference>